<sequence length="446" mass="49382">MPTVFQEHPLRHAVTAELHARTFEPLHAPERLSYLAVVCGEHETDRQVEHLRRLLAYYDRPLPETIGHHYSLDLGPLRVRWERHTEFVTYTFSKQGAYAHPFAEPVLHELPAEWLRELPGAVIVAVAMAIDACAMSERGNAELAALFDGYPVIGSEAVGGLARIWSDLRINADGFVRILVRDCSLSENQAGRLAKRILEINCYRALAMIGFPLAREVAPTLSDADRRLAMLAARMATQGTAGDPGFESELLAELTALAAEIEEVSARTTYRFDASRAYYGMVRQRLEQLRQQRIEGLQTFTEFLDARLAPAIATCASTQQRQTDLAERAARLTSLLRARVDVSLQEQNRRLLESMDRRAHLQLRLQETVEGLSVIAIGYYGVGLVGYALKGLEHGGAPIDATLGIGIAVPLVIGLAWLGLRSVKKGFAHEEQAPPKASESPDPPRS</sequence>
<name>A0A2K8UIA3_9GAMM</name>
<dbReference type="Pfam" id="PF11902">
    <property type="entry name" value="DUF3422"/>
    <property type="match status" value="1"/>
</dbReference>
<gene>
    <name evidence="2" type="ORF">THSYN_30860</name>
</gene>
<keyword evidence="1" id="KW-0812">Transmembrane</keyword>
<dbReference type="KEGG" id="tsy:THSYN_30860"/>
<evidence type="ECO:0008006" key="4">
    <source>
        <dbReference type="Google" id="ProtNLM"/>
    </source>
</evidence>
<feature type="transmembrane region" description="Helical" evidence="1">
    <location>
        <begin position="401"/>
        <end position="420"/>
    </location>
</feature>
<protein>
    <recommendedName>
        <fullName evidence="4">Egg lysin</fullName>
    </recommendedName>
</protein>
<evidence type="ECO:0000256" key="1">
    <source>
        <dbReference type="SAM" id="Phobius"/>
    </source>
</evidence>
<geneLocation type="plasmid" evidence="3">
    <name>pts417</name>
</geneLocation>
<reference evidence="2 3" key="1">
    <citation type="submission" date="2017-03" db="EMBL/GenBank/DDBJ databases">
        <title>Complete genome sequence of Candidatus 'Thiodictyon syntrophicum' sp. nov. strain Cad16T, a photolithoautotroph purple sulfur bacterium isolated from an alpine meromictic lake.</title>
        <authorList>
            <person name="Luedin S.M."/>
            <person name="Pothier J.F."/>
            <person name="Danza F."/>
            <person name="Storelli N."/>
            <person name="Wittwer M."/>
            <person name="Tonolla M."/>
        </authorList>
    </citation>
    <scope>NUCLEOTIDE SEQUENCE [LARGE SCALE GENOMIC DNA]</scope>
    <source>
        <strain evidence="2 3">Cad16T</strain>
        <plasmid evidence="3">Plasmid pts417</plasmid>
    </source>
</reference>
<keyword evidence="1" id="KW-0472">Membrane</keyword>
<evidence type="ECO:0000313" key="3">
    <source>
        <dbReference type="Proteomes" id="UP000232638"/>
    </source>
</evidence>
<keyword evidence="3" id="KW-1185">Reference proteome</keyword>
<proteinExistence type="predicted"/>
<dbReference type="RefSeq" id="WP_100922938.1">
    <property type="nucleotide sequence ID" value="NZ_CP020371.1"/>
</dbReference>
<accession>A0A2K8UIA3</accession>
<dbReference type="AlphaFoldDB" id="A0A2K8UIA3"/>
<dbReference type="EMBL" id="CP020371">
    <property type="protein sequence ID" value="AUB85304.1"/>
    <property type="molecule type" value="Genomic_DNA"/>
</dbReference>
<evidence type="ECO:0000313" key="2">
    <source>
        <dbReference type="EMBL" id="AUB85304.1"/>
    </source>
</evidence>
<dbReference type="Proteomes" id="UP000232638">
    <property type="component" value="Plasmid pTs417"/>
</dbReference>
<organism evidence="2 3">
    <name type="scientific">Candidatus Thiodictyon syntrophicum</name>
    <dbReference type="NCBI Taxonomy" id="1166950"/>
    <lineage>
        <taxon>Bacteria</taxon>
        <taxon>Pseudomonadati</taxon>
        <taxon>Pseudomonadota</taxon>
        <taxon>Gammaproteobacteria</taxon>
        <taxon>Chromatiales</taxon>
        <taxon>Chromatiaceae</taxon>
        <taxon>Thiodictyon</taxon>
    </lineage>
</organism>
<dbReference type="InterPro" id="IPR021830">
    <property type="entry name" value="DUF3422"/>
</dbReference>
<keyword evidence="1" id="KW-1133">Transmembrane helix</keyword>
<dbReference type="OrthoDB" id="9767470at2"/>
<keyword evidence="2" id="KW-0614">Plasmid</keyword>